<sequence length="111" mass="12120">MVVPESCDGRSLTDYHPHLRQNLHTLESKKHQKLVELTKSNPSTIHHVAASTTALAPPSLAQHVAPPSLAHKVAPPSLAQKAAPPPPKDPQKPQRPQYLTQIPAHILKIQI</sequence>
<evidence type="ECO:0000313" key="3">
    <source>
        <dbReference type="Proteomes" id="UP001054945"/>
    </source>
</evidence>
<protein>
    <submittedName>
        <fullName evidence="2">Uncharacterized protein</fullName>
    </submittedName>
</protein>
<dbReference type="AlphaFoldDB" id="A0AAV4ULH7"/>
<keyword evidence="3" id="KW-1185">Reference proteome</keyword>
<comment type="caution">
    <text evidence="2">The sequence shown here is derived from an EMBL/GenBank/DDBJ whole genome shotgun (WGS) entry which is preliminary data.</text>
</comment>
<dbReference type="Proteomes" id="UP001054945">
    <property type="component" value="Unassembled WGS sequence"/>
</dbReference>
<reference evidence="2 3" key="1">
    <citation type="submission" date="2021-06" db="EMBL/GenBank/DDBJ databases">
        <title>Caerostris extrusa draft genome.</title>
        <authorList>
            <person name="Kono N."/>
            <person name="Arakawa K."/>
        </authorList>
    </citation>
    <scope>NUCLEOTIDE SEQUENCE [LARGE SCALE GENOMIC DNA]</scope>
</reference>
<organism evidence="2 3">
    <name type="scientific">Caerostris extrusa</name>
    <name type="common">Bark spider</name>
    <name type="synonym">Caerostris bankana</name>
    <dbReference type="NCBI Taxonomy" id="172846"/>
    <lineage>
        <taxon>Eukaryota</taxon>
        <taxon>Metazoa</taxon>
        <taxon>Ecdysozoa</taxon>
        <taxon>Arthropoda</taxon>
        <taxon>Chelicerata</taxon>
        <taxon>Arachnida</taxon>
        <taxon>Araneae</taxon>
        <taxon>Araneomorphae</taxon>
        <taxon>Entelegynae</taxon>
        <taxon>Araneoidea</taxon>
        <taxon>Araneidae</taxon>
        <taxon>Caerostris</taxon>
    </lineage>
</organism>
<evidence type="ECO:0000256" key="1">
    <source>
        <dbReference type="SAM" id="MobiDB-lite"/>
    </source>
</evidence>
<name>A0AAV4ULH7_CAEEX</name>
<dbReference type="EMBL" id="BPLR01013084">
    <property type="protein sequence ID" value="GIY58648.1"/>
    <property type="molecule type" value="Genomic_DNA"/>
</dbReference>
<feature type="region of interest" description="Disordered" evidence="1">
    <location>
        <begin position="64"/>
        <end position="100"/>
    </location>
</feature>
<gene>
    <name evidence="2" type="ORF">CEXT_466991</name>
</gene>
<evidence type="ECO:0000313" key="2">
    <source>
        <dbReference type="EMBL" id="GIY58648.1"/>
    </source>
</evidence>
<accession>A0AAV4ULH7</accession>
<proteinExistence type="predicted"/>